<gene>
    <name evidence="9" type="primary">hydE</name>
    <name evidence="9" type="ORF">AB2Z07_01975</name>
</gene>
<feature type="domain" description="Radical SAM core" evidence="8">
    <location>
        <begin position="32"/>
        <end position="251"/>
    </location>
</feature>
<evidence type="ECO:0000256" key="1">
    <source>
        <dbReference type="ARBA" id="ARBA00001966"/>
    </source>
</evidence>
<dbReference type="SFLD" id="SFLDS00029">
    <property type="entry name" value="Radical_SAM"/>
    <property type="match status" value="1"/>
</dbReference>
<sequence>MQKNEILDALRASDASSLFETAYRTRNDTFGQEVFQRGVVEFSTHCRKNCQYCGLRAANVALKRFRLSTEEIIAAAHCAIEAGMGTVVLQSGEEQLDIRRVGGIIEKIKNLSDVSVTLSLGDHDEDTYRYWLDCGADRYLLKMETFDETLHARMRPGQTMKERLRRVNMLCRLGFETGSGIISGLPYMTQEMLADDLLKLSDMSLDMIAVGPFVPHPDTPLAPYSAGSMEEALRVTALLRIMNPKANIPATSALDALDVNGREKGLHAGANVVMPSVTPEFVRARYNIYPGKNNASEPVQELIERLQQRLCNAGYKPSSARGASPAYRKTA</sequence>
<reference evidence="9 10" key="1">
    <citation type="submission" date="2024-07" db="EMBL/GenBank/DDBJ databases">
        <title>Active virus-host system and metabolic interactions in a Lokiarchaeon culture.</title>
        <authorList>
            <person name="Ponce Toledo R.I."/>
            <person name="Rodrigues Oliveira T."/>
            <person name="Schleper C."/>
        </authorList>
    </citation>
    <scope>NUCLEOTIDE SEQUENCE [LARGE SCALE GENOMIC DNA]</scope>
    <source>
        <strain evidence="9 10">B35</strain>
    </source>
</reference>
<evidence type="ECO:0000256" key="3">
    <source>
        <dbReference type="ARBA" id="ARBA00022691"/>
    </source>
</evidence>
<dbReference type="PIRSF" id="PIRSF004762">
    <property type="entry name" value="CHP00423"/>
    <property type="match status" value="1"/>
</dbReference>
<dbReference type="NCBIfam" id="TIGR03956">
    <property type="entry name" value="rSAM_HydE"/>
    <property type="match status" value="1"/>
</dbReference>
<evidence type="ECO:0000259" key="8">
    <source>
        <dbReference type="PROSITE" id="PS51918"/>
    </source>
</evidence>
<comment type="caution">
    <text evidence="9">The sequence shown here is derived from an EMBL/GenBank/DDBJ whole genome shotgun (WGS) entry which is preliminary data.</text>
</comment>
<organism evidence="9 10">
    <name type="scientific">Halodesulfovibrio aestuarii</name>
    <dbReference type="NCBI Taxonomy" id="126333"/>
    <lineage>
        <taxon>Bacteria</taxon>
        <taxon>Pseudomonadati</taxon>
        <taxon>Thermodesulfobacteriota</taxon>
        <taxon>Desulfovibrionia</taxon>
        <taxon>Desulfovibrionales</taxon>
        <taxon>Desulfovibrionaceae</taxon>
        <taxon>Halodesulfovibrio</taxon>
    </lineage>
</organism>
<dbReference type="PANTHER" id="PTHR43726">
    <property type="entry name" value="3-METHYLORNITHINE SYNTHASE"/>
    <property type="match status" value="1"/>
</dbReference>
<dbReference type="InterPro" id="IPR006638">
    <property type="entry name" value="Elp3/MiaA/NifB-like_rSAM"/>
</dbReference>
<dbReference type="CDD" id="cd01335">
    <property type="entry name" value="Radical_SAM"/>
    <property type="match status" value="1"/>
</dbReference>
<dbReference type="InterPro" id="IPR024021">
    <property type="entry name" value="FeFe-hyd_HydE_rSAM"/>
</dbReference>
<keyword evidence="10" id="KW-1185">Reference proteome</keyword>
<comment type="cofactor">
    <cofactor evidence="1">
        <name>[4Fe-4S] cluster</name>
        <dbReference type="ChEBI" id="CHEBI:49883"/>
    </cofactor>
</comment>
<dbReference type="SMART" id="SM00876">
    <property type="entry name" value="BATS"/>
    <property type="match status" value="1"/>
</dbReference>
<keyword evidence="2" id="KW-0004">4Fe-4S</keyword>
<evidence type="ECO:0000313" key="9">
    <source>
        <dbReference type="EMBL" id="MEZ6852310.1"/>
    </source>
</evidence>
<dbReference type="InterPro" id="IPR034422">
    <property type="entry name" value="HydE/PylB-like"/>
</dbReference>
<evidence type="ECO:0000256" key="4">
    <source>
        <dbReference type="ARBA" id="ARBA00022723"/>
    </source>
</evidence>
<dbReference type="Proteomes" id="UP001568358">
    <property type="component" value="Unassembled WGS sequence"/>
</dbReference>
<dbReference type="InterPro" id="IPR058240">
    <property type="entry name" value="rSAM_sf"/>
</dbReference>
<dbReference type="InterPro" id="IPR007197">
    <property type="entry name" value="rSAM"/>
</dbReference>
<keyword evidence="3" id="KW-0949">S-adenosyl-L-methionine</keyword>
<dbReference type="PANTHER" id="PTHR43726:SF1">
    <property type="entry name" value="BIOTIN SYNTHASE"/>
    <property type="match status" value="1"/>
</dbReference>
<dbReference type="InterPro" id="IPR010722">
    <property type="entry name" value="BATS_dom"/>
</dbReference>
<dbReference type="Gene3D" id="3.20.20.70">
    <property type="entry name" value="Aldolase class I"/>
    <property type="match status" value="1"/>
</dbReference>
<dbReference type="SMART" id="SM00729">
    <property type="entry name" value="Elp3"/>
    <property type="match status" value="1"/>
</dbReference>
<accession>A0ABV4JNH9</accession>
<dbReference type="SFLD" id="SFLDG01280">
    <property type="entry name" value="HydE/PylB-like"/>
    <property type="match status" value="1"/>
</dbReference>
<comment type="cofactor">
    <cofactor evidence="7">
        <name>[2Fe-2S] cluster</name>
        <dbReference type="ChEBI" id="CHEBI:190135"/>
    </cofactor>
</comment>
<evidence type="ECO:0000256" key="6">
    <source>
        <dbReference type="ARBA" id="ARBA00023014"/>
    </source>
</evidence>
<dbReference type="EMBL" id="JBFSOO010000001">
    <property type="protein sequence ID" value="MEZ6852310.1"/>
    <property type="molecule type" value="Genomic_DNA"/>
</dbReference>
<dbReference type="SUPFAM" id="SSF102114">
    <property type="entry name" value="Radical SAM enzymes"/>
    <property type="match status" value="1"/>
</dbReference>
<evidence type="ECO:0000256" key="2">
    <source>
        <dbReference type="ARBA" id="ARBA00022485"/>
    </source>
</evidence>
<proteinExistence type="predicted"/>
<evidence type="ECO:0000256" key="5">
    <source>
        <dbReference type="ARBA" id="ARBA00023004"/>
    </source>
</evidence>
<evidence type="ECO:0000256" key="7">
    <source>
        <dbReference type="ARBA" id="ARBA00034078"/>
    </source>
</evidence>
<dbReference type="RefSeq" id="WP_371149859.1">
    <property type="nucleotide sequence ID" value="NZ_JBFSOO010000001.1"/>
</dbReference>
<name>A0ABV4JNH9_9BACT</name>
<dbReference type="InterPro" id="IPR013785">
    <property type="entry name" value="Aldolase_TIM"/>
</dbReference>
<keyword evidence="4" id="KW-0479">Metal-binding</keyword>
<protein>
    <submittedName>
        <fullName evidence="9">[FeFe] hydrogenase H-cluster radical SAM maturase HydE</fullName>
    </submittedName>
</protein>
<dbReference type="Pfam" id="PF04055">
    <property type="entry name" value="Radical_SAM"/>
    <property type="match status" value="1"/>
</dbReference>
<evidence type="ECO:0000313" key="10">
    <source>
        <dbReference type="Proteomes" id="UP001568358"/>
    </source>
</evidence>
<dbReference type="PROSITE" id="PS51918">
    <property type="entry name" value="RADICAL_SAM"/>
    <property type="match status" value="1"/>
</dbReference>
<dbReference type="SFLD" id="SFLDG01060">
    <property type="entry name" value="BATS_domain_containing"/>
    <property type="match status" value="1"/>
</dbReference>
<keyword evidence="5" id="KW-0408">Iron</keyword>
<keyword evidence="6" id="KW-0411">Iron-sulfur</keyword>